<sequence>MQVDKLVPHIGQSHPTPLLPCHGSLASAFPPIQLGPPTCLLTVVHLLSFLYAVLDPGANEARLVDAPLFLPQRLAHSGNPHLTYCFSCIVRRRGNPAGQNVHPDKCLARRLGVHTIPNRDSKRKVSFVASQLYTFSLWSALWGFANAITAPKRYGIKKATSFGSLSFARVRIR</sequence>
<evidence type="ECO:0000313" key="1">
    <source>
        <dbReference type="EMBL" id="KAK3394062.1"/>
    </source>
</evidence>
<reference evidence="1" key="1">
    <citation type="journal article" date="2023" name="Mol. Phylogenet. Evol.">
        <title>Genome-scale phylogeny and comparative genomics of the fungal order Sordariales.</title>
        <authorList>
            <person name="Hensen N."/>
            <person name="Bonometti L."/>
            <person name="Westerberg I."/>
            <person name="Brannstrom I.O."/>
            <person name="Guillou S."/>
            <person name="Cros-Aarteil S."/>
            <person name="Calhoun S."/>
            <person name="Haridas S."/>
            <person name="Kuo A."/>
            <person name="Mondo S."/>
            <person name="Pangilinan J."/>
            <person name="Riley R."/>
            <person name="LaButti K."/>
            <person name="Andreopoulos B."/>
            <person name="Lipzen A."/>
            <person name="Chen C."/>
            <person name="Yan M."/>
            <person name="Daum C."/>
            <person name="Ng V."/>
            <person name="Clum A."/>
            <person name="Steindorff A."/>
            <person name="Ohm R.A."/>
            <person name="Martin F."/>
            <person name="Silar P."/>
            <person name="Natvig D.O."/>
            <person name="Lalanne C."/>
            <person name="Gautier V."/>
            <person name="Ament-Velasquez S.L."/>
            <person name="Kruys A."/>
            <person name="Hutchinson M.I."/>
            <person name="Powell A.J."/>
            <person name="Barry K."/>
            <person name="Miller A.N."/>
            <person name="Grigoriev I.V."/>
            <person name="Debuchy R."/>
            <person name="Gladieux P."/>
            <person name="Hiltunen Thoren M."/>
            <person name="Johannesson H."/>
        </authorList>
    </citation>
    <scope>NUCLEOTIDE SEQUENCE</scope>
    <source>
        <strain evidence="1">CBS 232.78</strain>
    </source>
</reference>
<organism evidence="1 2">
    <name type="scientific">Podospora didyma</name>
    <dbReference type="NCBI Taxonomy" id="330526"/>
    <lineage>
        <taxon>Eukaryota</taxon>
        <taxon>Fungi</taxon>
        <taxon>Dikarya</taxon>
        <taxon>Ascomycota</taxon>
        <taxon>Pezizomycotina</taxon>
        <taxon>Sordariomycetes</taxon>
        <taxon>Sordariomycetidae</taxon>
        <taxon>Sordariales</taxon>
        <taxon>Podosporaceae</taxon>
        <taxon>Podospora</taxon>
    </lineage>
</organism>
<protein>
    <submittedName>
        <fullName evidence="1">Uncharacterized protein</fullName>
    </submittedName>
</protein>
<accession>A0AAE0P666</accession>
<name>A0AAE0P666_9PEZI</name>
<proteinExistence type="predicted"/>
<evidence type="ECO:0000313" key="2">
    <source>
        <dbReference type="Proteomes" id="UP001285441"/>
    </source>
</evidence>
<dbReference type="AlphaFoldDB" id="A0AAE0P666"/>
<dbReference type="Proteomes" id="UP001285441">
    <property type="component" value="Unassembled WGS sequence"/>
</dbReference>
<keyword evidence="2" id="KW-1185">Reference proteome</keyword>
<dbReference type="EMBL" id="JAULSW010000001">
    <property type="protein sequence ID" value="KAK3394062.1"/>
    <property type="molecule type" value="Genomic_DNA"/>
</dbReference>
<reference evidence="1" key="2">
    <citation type="submission" date="2023-06" db="EMBL/GenBank/DDBJ databases">
        <authorList>
            <consortium name="Lawrence Berkeley National Laboratory"/>
            <person name="Haridas S."/>
            <person name="Hensen N."/>
            <person name="Bonometti L."/>
            <person name="Westerberg I."/>
            <person name="Brannstrom I.O."/>
            <person name="Guillou S."/>
            <person name="Cros-Aarteil S."/>
            <person name="Calhoun S."/>
            <person name="Kuo A."/>
            <person name="Mondo S."/>
            <person name="Pangilinan J."/>
            <person name="Riley R."/>
            <person name="LaButti K."/>
            <person name="Andreopoulos B."/>
            <person name="Lipzen A."/>
            <person name="Chen C."/>
            <person name="Yanf M."/>
            <person name="Daum C."/>
            <person name="Ng V."/>
            <person name="Clum A."/>
            <person name="Steindorff A."/>
            <person name="Ohm R."/>
            <person name="Martin F."/>
            <person name="Silar P."/>
            <person name="Natvig D."/>
            <person name="Lalanne C."/>
            <person name="Gautier V."/>
            <person name="Ament-velasquez S.L."/>
            <person name="Kruys A."/>
            <person name="Hutchinson M.I."/>
            <person name="Powell A.J."/>
            <person name="Barry K."/>
            <person name="Miller A.N."/>
            <person name="Grigoriev I.V."/>
            <person name="Debuchy R."/>
            <person name="Gladieux P."/>
            <person name="Thoren M.H."/>
            <person name="Johannesson H."/>
        </authorList>
    </citation>
    <scope>NUCLEOTIDE SEQUENCE</scope>
    <source>
        <strain evidence="1">CBS 232.78</strain>
    </source>
</reference>
<gene>
    <name evidence="1" type="ORF">B0H63DRAFT_34141</name>
</gene>
<comment type="caution">
    <text evidence="1">The sequence shown here is derived from an EMBL/GenBank/DDBJ whole genome shotgun (WGS) entry which is preliminary data.</text>
</comment>